<name>M4BKM8_HYAAE</name>
<dbReference type="HOGENOM" id="CLU_2404247_0_0_1"/>
<dbReference type="AlphaFoldDB" id="M4BKM8"/>
<reference evidence="3" key="1">
    <citation type="journal article" date="2010" name="Science">
        <title>Signatures of adaptation to obligate biotrophy in the Hyaloperonospora arabidopsidis genome.</title>
        <authorList>
            <person name="Baxter L."/>
            <person name="Tripathy S."/>
            <person name="Ishaque N."/>
            <person name="Boot N."/>
            <person name="Cabral A."/>
            <person name="Kemen E."/>
            <person name="Thines M."/>
            <person name="Ah-Fong A."/>
            <person name="Anderson R."/>
            <person name="Badejoko W."/>
            <person name="Bittner-Eddy P."/>
            <person name="Boore J.L."/>
            <person name="Chibucos M.C."/>
            <person name="Coates M."/>
            <person name="Dehal P."/>
            <person name="Delehaunty K."/>
            <person name="Dong S."/>
            <person name="Downton P."/>
            <person name="Dumas B."/>
            <person name="Fabro G."/>
            <person name="Fronick C."/>
            <person name="Fuerstenberg S.I."/>
            <person name="Fulton L."/>
            <person name="Gaulin E."/>
            <person name="Govers F."/>
            <person name="Hughes L."/>
            <person name="Humphray S."/>
            <person name="Jiang R.H."/>
            <person name="Judelson H."/>
            <person name="Kamoun S."/>
            <person name="Kyung K."/>
            <person name="Meijer H."/>
            <person name="Minx P."/>
            <person name="Morris P."/>
            <person name="Nelson J."/>
            <person name="Phuntumart V."/>
            <person name="Qutob D."/>
            <person name="Rehmany A."/>
            <person name="Rougon-Cardoso A."/>
            <person name="Ryden P."/>
            <person name="Torto-Alalibo T."/>
            <person name="Studholme D."/>
            <person name="Wang Y."/>
            <person name="Win J."/>
            <person name="Wood J."/>
            <person name="Clifton S.W."/>
            <person name="Rogers J."/>
            <person name="Van den Ackerveken G."/>
            <person name="Jones J.D."/>
            <person name="McDowell J.M."/>
            <person name="Beynon J."/>
            <person name="Tyler B.M."/>
        </authorList>
    </citation>
    <scope>NUCLEOTIDE SEQUENCE [LARGE SCALE GENOMIC DNA]</scope>
    <source>
        <strain evidence="3">Emoy2</strain>
    </source>
</reference>
<proteinExistence type="predicted"/>
<keyword evidence="3" id="KW-1185">Reference proteome</keyword>
<protein>
    <submittedName>
        <fullName evidence="2">Uncharacterized protein</fullName>
    </submittedName>
</protein>
<sequence length="93" mass="10124">MVRNGTARSIFRRQSASSRVSNEQMYPAARRCTGISSAGIVLISQKMRADGSVRRPPVHPISKRHGHTSSTDRAVSCGVYGSSHLSGRAYVEH</sequence>
<reference evidence="2" key="2">
    <citation type="submission" date="2015-06" db="UniProtKB">
        <authorList>
            <consortium name="EnsemblProtists"/>
        </authorList>
    </citation>
    <scope>IDENTIFICATION</scope>
    <source>
        <strain evidence="2">Emoy2</strain>
    </source>
</reference>
<organism evidence="2 3">
    <name type="scientific">Hyaloperonospora arabidopsidis (strain Emoy2)</name>
    <name type="common">Downy mildew agent</name>
    <name type="synonym">Peronospora arabidopsidis</name>
    <dbReference type="NCBI Taxonomy" id="559515"/>
    <lineage>
        <taxon>Eukaryota</taxon>
        <taxon>Sar</taxon>
        <taxon>Stramenopiles</taxon>
        <taxon>Oomycota</taxon>
        <taxon>Peronosporomycetes</taxon>
        <taxon>Peronosporales</taxon>
        <taxon>Peronosporaceae</taxon>
        <taxon>Hyaloperonospora</taxon>
    </lineage>
</organism>
<dbReference type="Proteomes" id="UP000011713">
    <property type="component" value="Unassembled WGS sequence"/>
</dbReference>
<dbReference type="EnsemblProtists" id="HpaT806961">
    <property type="protein sequence ID" value="HpaP806961"/>
    <property type="gene ID" value="HpaG806961"/>
</dbReference>
<dbReference type="VEuPathDB" id="FungiDB:HpaG806961"/>
<evidence type="ECO:0000313" key="3">
    <source>
        <dbReference type="Proteomes" id="UP000011713"/>
    </source>
</evidence>
<dbReference type="InParanoid" id="M4BKM8"/>
<accession>M4BKM8</accession>
<evidence type="ECO:0000313" key="2">
    <source>
        <dbReference type="EnsemblProtists" id="HpaP806961"/>
    </source>
</evidence>
<feature type="region of interest" description="Disordered" evidence="1">
    <location>
        <begin position="1"/>
        <end position="25"/>
    </location>
</feature>
<feature type="region of interest" description="Disordered" evidence="1">
    <location>
        <begin position="48"/>
        <end position="75"/>
    </location>
</feature>
<dbReference type="EMBL" id="JH598357">
    <property type="status" value="NOT_ANNOTATED_CDS"/>
    <property type="molecule type" value="Genomic_DNA"/>
</dbReference>
<feature type="compositionally biased region" description="Polar residues" evidence="1">
    <location>
        <begin position="12"/>
        <end position="24"/>
    </location>
</feature>
<evidence type="ECO:0000256" key="1">
    <source>
        <dbReference type="SAM" id="MobiDB-lite"/>
    </source>
</evidence>